<protein>
    <submittedName>
        <fullName evidence="2">Uncharacterized protein</fullName>
    </submittedName>
</protein>
<feature type="compositionally biased region" description="Low complexity" evidence="1">
    <location>
        <begin position="27"/>
        <end position="37"/>
    </location>
</feature>
<organism evidence="2">
    <name type="scientific">Arundo donax</name>
    <name type="common">Giant reed</name>
    <name type="synonym">Donax arundinaceus</name>
    <dbReference type="NCBI Taxonomy" id="35708"/>
    <lineage>
        <taxon>Eukaryota</taxon>
        <taxon>Viridiplantae</taxon>
        <taxon>Streptophyta</taxon>
        <taxon>Embryophyta</taxon>
        <taxon>Tracheophyta</taxon>
        <taxon>Spermatophyta</taxon>
        <taxon>Magnoliopsida</taxon>
        <taxon>Liliopsida</taxon>
        <taxon>Poales</taxon>
        <taxon>Poaceae</taxon>
        <taxon>PACMAD clade</taxon>
        <taxon>Arundinoideae</taxon>
        <taxon>Arundineae</taxon>
        <taxon>Arundo</taxon>
    </lineage>
</organism>
<dbReference type="AlphaFoldDB" id="A0A0A9H8M3"/>
<feature type="region of interest" description="Disordered" evidence="1">
    <location>
        <begin position="1"/>
        <end position="37"/>
    </location>
</feature>
<proteinExistence type="predicted"/>
<name>A0A0A9H8M3_ARUDO</name>
<reference evidence="2" key="2">
    <citation type="journal article" date="2015" name="Data Brief">
        <title>Shoot transcriptome of the giant reed, Arundo donax.</title>
        <authorList>
            <person name="Barrero R.A."/>
            <person name="Guerrero F.D."/>
            <person name="Moolhuijzen P."/>
            <person name="Goolsby J.A."/>
            <person name="Tidwell J."/>
            <person name="Bellgard S.E."/>
            <person name="Bellgard M.I."/>
        </authorList>
    </citation>
    <scope>NUCLEOTIDE SEQUENCE</scope>
    <source>
        <tissue evidence="2">Shoot tissue taken approximately 20 cm above the soil surface</tissue>
    </source>
</reference>
<dbReference type="EMBL" id="GBRH01166705">
    <property type="protein sequence ID" value="JAE31191.1"/>
    <property type="molecule type" value="Transcribed_RNA"/>
</dbReference>
<reference evidence="2" key="1">
    <citation type="submission" date="2014-09" db="EMBL/GenBank/DDBJ databases">
        <authorList>
            <person name="Magalhaes I.L.F."/>
            <person name="Oliveira U."/>
            <person name="Santos F.R."/>
            <person name="Vidigal T.H.D.A."/>
            <person name="Brescovit A.D."/>
            <person name="Santos A.J."/>
        </authorList>
    </citation>
    <scope>NUCLEOTIDE SEQUENCE</scope>
    <source>
        <tissue evidence="2">Shoot tissue taken approximately 20 cm above the soil surface</tissue>
    </source>
</reference>
<evidence type="ECO:0000313" key="2">
    <source>
        <dbReference type="EMBL" id="JAE31191.1"/>
    </source>
</evidence>
<evidence type="ECO:0000256" key="1">
    <source>
        <dbReference type="SAM" id="MobiDB-lite"/>
    </source>
</evidence>
<accession>A0A0A9H8M3</accession>
<sequence>MLRPCTLKLSEEKNGTKKASAASGSHTLTASLPSAPSPSCSDAIIQYSTLCCLLIPPDDGGHAGNPAAVASGNGAASAPIMATWNRGGRSYMKTRRGGAAAGGHLAEKGLRLRRVLRETAGAAEEVR</sequence>